<evidence type="ECO:0000313" key="16">
    <source>
        <dbReference type="EMBL" id="WOH38844.1"/>
    </source>
</evidence>
<dbReference type="Proteomes" id="UP001301442">
    <property type="component" value="Chromosome"/>
</dbReference>
<feature type="chain" id="PRO_5046881519" evidence="13">
    <location>
        <begin position="28"/>
        <end position="806"/>
    </location>
</feature>
<gene>
    <name evidence="16" type="ORF">RI844_06405</name>
</gene>
<dbReference type="EMBL" id="CP136600">
    <property type="protein sequence ID" value="WOH38844.1"/>
    <property type="molecule type" value="Genomic_DNA"/>
</dbReference>
<evidence type="ECO:0000259" key="14">
    <source>
        <dbReference type="Pfam" id="PF00593"/>
    </source>
</evidence>
<evidence type="ECO:0000256" key="5">
    <source>
        <dbReference type="ARBA" id="ARBA00022692"/>
    </source>
</evidence>
<organism evidence="16 17">
    <name type="scientific">Thalassotalea fonticola</name>
    <dbReference type="NCBI Taxonomy" id="3065649"/>
    <lineage>
        <taxon>Bacteria</taxon>
        <taxon>Pseudomonadati</taxon>
        <taxon>Pseudomonadota</taxon>
        <taxon>Gammaproteobacteria</taxon>
        <taxon>Alteromonadales</taxon>
        <taxon>Colwelliaceae</taxon>
        <taxon>Thalassotalea</taxon>
    </lineage>
</organism>
<dbReference type="Gene3D" id="2.40.170.20">
    <property type="entry name" value="TonB-dependent receptor, beta-barrel domain"/>
    <property type="match status" value="1"/>
</dbReference>
<proteinExistence type="inferred from homology"/>
<evidence type="ECO:0000313" key="17">
    <source>
        <dbReference type="Proteomes" id="UP001301442"/>
    </source>
</evidence>
<dbReference type="InterPro" id="IPR000531">
    <property type="entry name" value="Beta-barrel_TonB"/>
</dbReference>
<keyword evidence="5 11" id="KW-0812">Transmembrane</keyword>
<dbReference type="InterPro" id="IPR036942">
    <property type="entry name" value="Beta-barrel_TonB_sf"/>
</dbReference>
<evidence type="ECO:0000256" key="11">
    <source>
        <dbReference type="PROSITE-ProRule" id="PRU01360"/>
    </source>
</evidence>
<keyword evidence="13" id="KW-0732">Signal</keyword>
<evidence type="ECO:0000256" key="4">
    <source>
        <dbReference type="ARBA" id="ARBA00022496"/>
    </source>
</evidence>
<keyword evidence="3 11" id="KW-1134">Transmembrane beta strand</keyword>
<feature type="signal peptide" evidence="13">
    <location>
        <begin position="1"/>
        <end position="27"/>
    </location>
</feature>
<keyword evidence="7" id="KW-0406">Ion transport</keyword>
<dbReference type="PANTHER" id="PTHR32552:SF81">
    <property type="entry name" value="TONB-DEPENDENT OUTER MEMBRANE RECEPTOR"/>
    <property type="match status" value="1"/>
</dbReference>
<comment type="similarity">
    <text evidence="11 12">Belongs to the TonB-dependent receptor family.</text>
</comment>
<dbReference type="Pfam" id="PF07715">
    <property type="entry name" value="Plug"/>
    <property type="match status" value="1"/>
</dbReference>
<evidence type="ECO:0000256" key="9">
    <source>
        <dbReference type="ARBA" id="ARBA00023136"/>
    </source>
</evidence>
<evidence type="ECO:0000256" key="7">
    <source>
        <dbReference type="ARBA" id="ARBA00023065"/>
    </source>
</evidence>
<name>A0ABZ0GT44_9GAMM</name>
<dbReference type="Pfam" id="PF00593">
    <property type="entry name" value="TonB_dep_Rec_b-barrel"/>
    <property type="match status" value="1"/>
</dbReference>
<accession>A0ABZ0GT44</accession>
<keyword evidence="4" id="KW-0410">Iron transport</keyword>
<keyword evidence="16" id="KW-0675">Receptor</keyword>
<dbReference type="PANTHER" id="PTHR32552">
    <property type="entry name" value="FERRICHROME IRON RECEPTOR-RELATED"/>
    <property type="match status" value="1"/>
</dbReference>
<keyword evidence="10 11" id="KW-0998">Cell outer membrane</keyword>
<keyword evidence="2 11" id="KW-0813">Transport</keyword>
<feature type="domain" description="TonB-dependent receptor plug" evidence="15">
    <location>
        <begin position="53"/>
        <end position="158"/>
    </location>
</feature>
<dbReference type="PROSITE" id="PS52016">
    <property type="entry name" value="TONB_DEPENDENT_REC_3"/>
    <property type="match status" value="1"/>
</dbReference>
<dbReference type="RefSeq" id="WP_348397613.1">
    <property type="nucleotide sequence ID" value="NZ_CP136600.1"/>
</dbReference>
<keyword evidence="9 11" id="KW-0472">Membrane</keyword>
<keyword evidence="8 12" id="KW-0798">TonB box</keyword>
<comment type="subcellular location">
    <subcellularLocation>
        <location evidence="1 11">Cell outer membrane</location>
        <topology evidence="1 11">Multi-pass membrane protein</topology>
    </subcellularLocation>
</comment>
<feature type="domain" description="TonB-dependent receptor-like beta-barrel" evidence="14">
    <location>
        <begin position="260"/>
        <end position="770"/>
    </location>
</feature>
<sequence length="806" mass="87944">MKLKLNAITRCLGAVSFTVALSYSANAAETTAQIDEGKLEHITVTSTKRTQSINDIPMSIQAISGDQLQAESIEDLGELSGSIPNLMISETLGTTQVSIRGMGAGTERSLEQSVSMFIDGIYMPRSRQYRAPFLDTERVEVLRGTQAVLFGLNSTAGAISVVSKKNTADDDFNASVSVDHETEYEDTVVSVAAGGGVTDTLGLRLAVQQKTSDGFGENTYDGSTIGEKDETLVRLSGVWNASEDFIVTAKIENAQYEVDGNLQNTFTTIKDDLGYVIDRGEFSFDENYDASMLDLFDSSAIGNTSTLTDTRSSAGLEQESTNVAVEISYDINDYTLTANIGYSDFDFIHALDLDSNSYNIIPALLGMAPTPNTGGIDNILHEAYEQNSFELRLASPVNDDFSYIVGAYFQSSDLENQNSNIVNLTEVYPVLSAIYLGDPTIIPPGYDWVEASFEQETDAFSVFANATWKITDSSRLIFGARYITEDKEHNRTVSNQFGFDSGNGEVVWTDMPLGGGVAFTATNPVKDDRTSENFMPEVMYQFDLNDDIMMYAKAGTSAKSGGFAASVNITPEQFEYDDEEALGFEFGSKMSLLDGDADLNIALFRTEYDNLQVNTFDPITAASTITNAGESLSQGIEIEARWMLNDWLMLGGSFAYLDAEYTDYKNGSCNLRETLDAIYAGGECNSSDKTDQPMPFSPEYSGKVYADIEAPITDSLVLTAGASVQFSDEFYTESSLDEVGLQESFEKVNARVGIKSADDIWSVNILGKNLNDEITLGSYQPFLGTNIATFKPGRTVNVQFTYNFEG</sequence>
<evidence type="ECO:0000256" key="10">
    <source>
        <dbReference type="ARBA" id="ARBA00023237"/>
    </source>
</evidence>
<evidence type="ECO:0000256" key="12">
    <source>
        <dbReference type="RuleBase" id="RU003357"/>
    </source>
</evidence>
<protein>
    <submittedName>
        <fullName evidence="16">TonB-dependent receptor</fullName>
    </submittedName>
</protein>
<evidence type="ECO:0000256" key="6">
    <source>
        <dbReference type="ARBA" id="ARBA00023004"/>
    </source>
</evidence>
<keyword evidence="6" id="KW-0408">Iron</keyword>
<dbReference type="InterPro" id="IPR012910">
    <property type="entry name" value="Plug_dom"/>
</dbReference>
<dbReference type="SUPFAM" id="SSF56935">
    <property type="entry name" value="Porins"/>
    <property type="match status" value="1"/>
</dbReference>
<reference evidence="16 17" key="1">
    <citation type="submission" date="2023-09" db="EMBL/GenBank/DDBJ databases">
        <authorList>
            <person name="Qi X."/>
        </authorList>
    </citation>
    <scope>NUCLEOTIDE SEQUENCE [LARGE SCALE GENOMIC DNA]</scope>
    <source>
        <strain evidence="16 17">S1-1</strain>
    </source>
</reference>
<evidence type="ECO:0000256" key="2">
    <source>
        <dbReference type="ARBA" id="ARBA00022448"/>
    </source>
</evidence>
<evidence type="ECO:0000256" key="8">
    <source>
        <dbReference type="ARBA" id="ARBA00023077"/>
    </source>
</evidence>
<keyword evidence="17" id="KW-1185">Reference proteome</keyword>
<dbReference type="InterPro" id="IPR039426">
    <property type="entry name" value="TonB-dep_rcpt-like"/>
</dbReference>
<evidence type="ECO:0000256" key="13">
    <source>
        <dbReference type="SAM" id="SignalP"/>
    </source>
</evidence>
<evidence type="ECO:0000256" key="3">
    <source>
        <dbReference type="ARBA" id="ARBA00022452"/>
    </source>
</evidence>
<evidence type="ECO:0000256" key="1">
    <source>
        <dbReference type="ARBA" id="ARBA00004571"/>
    </source>
</evidence>
<evidence type="ECO:0000259" key="15">
    <source>
        <dbReference type="Pfam" id="PF07715"/>
    </source>
</evidence>